<gene>
    <name evidence="1" type="ORF">BN869_000012130_1</name>
</gene>
<evidence type="ECO:0000313" key="1">
    <source>
        <dbReference type="EMBL" id="CEO56072.1"/>
    </source>
</evidence>
<dbReference type="AlphaFoldDB" id="A0A0B7KKV3"/>
<dbReference type="EMBL" id="CDPU01000060">
    <property type="protein sequence ID" value="CEO56072.1"/>
    <property type="molecule type" value="Genomic_DNA"/>
</dbReference>
<evidence type="ECO:0008006" key="2">
    <source>
        <dbReference type="Google" id="ProtNLM"/>
    </source>
</evidence>
<name>A0A0B7KKV3_BIOOC</name>
<accession>A0A0B7KKV3</accession>
<organism evidence="1">
    <name type="scientific">Bionectria ochroleuca</name>
    <name type="common">Gliocladium roseum</name>
    <dbReference type="NCBI Taxonomy" id="29856"/>
    <lineage>
        <taxon>Eukaryota</taxon>
        <taxon>Fungi</taxon>
        <taxon>Dikarya</taxon>
        <taxon>Ascomycota</taxon>
        <taxon>Pezizomycotina</taxon>
        <taxon>Sordariomycetes</taxon>
        <taxon>Hypocreomycetidae</taxon>
        <taxon>Hypocreales</taxon>
        <taxon>Bionectriaceae</taxon>
        <taxon>Clonostachys</taxon>
    </lineage>
</organism>
<protein>
    <recommendedName>
        <fullName evidence="2">NADP-dependent oxidoreductase domain-containing protein</fullName>
    </recommendedName>
</protein>
<dbReference type="SUPFAM" id="SSF51430">
    <property type="entry name" value="NAD(P)-linked oxidoreductase"/>
    <property type="match status" value="1"/>
</dbReference>
<dbReference type="InterPro" id="IPR036812">
    <property type="entry name" value="NAD(P)_OxRdtase_dom_sf"/>
</dbReference>
<reference evidence="1" key="1">
    <citation type="submission" date="2015-01" db="EMBL/GenBank/DDBJ databases">
        <authorList>
            <person name="Durling Mikael"/>
        </authorList>
    </citation>
    <scope>NUCLEOTIDE SEQUENCE</scope>
</reference>
<proteinExistence type="predicted"/>
<sequence>MYLGATFPGHPGIISAGCMKTWPIYPSLDDFIKKHNVRDKGLASKRELGVFSPQRTVTNSAAYINECIKKTIKRLGFTPDLYYLHIIDPGNIKAIVNEIKKLATRKVCVVAQIALAWVAAQGLISILGKTKVTFGRESGISDCRINRTRGEGMRKIMYDTKPIGERFAANMQHLLGN</sequence>